<evidence type="ECO:0000313" key="3">
    <source>
        <dbReference type="EMBL" id="MQT13417.1"/>
    </source>
</evidence>
<protein>
    <submittedName>
        <fullName evidence="3">GTP cyclohydrolase</fullName>
    </submittedName>
</protein>
<dbReference type="EMBL" id="VWNA01000001">
    <property type="protein sequence ID" value="MQT13417.1"/>
    <property type="molecule type" value="Genomic_DNA"/>
</dbReference>
<gene>
    <name evidence="3" type="ORF">F0357_12340</name>
</gene>
<organism evidence="3 4">
    <name type="scientific">Segnochrobactrum spirostomi</name>
    <dbReference type="NCBI Taxonomy" id="2608987"/>
    <lineage>
        <taxon>Bacteria</taxon>
        <taxon>Pseudomonadati</taxon>
        <taxon>Pseudomonadota</taxon>
        <taxon>Alphaproteobacteria</taxon>
        <taxon>Hyphomicrobiales</taxon>
        <taxon>Segnochrobactraceae</taxon>
        <taxon>Segnochrobactrum</taxon>
    </lineage>
</organism>
<comment type="caution">
    <text evidence="3">The sequence shown here is derived from an EMBL/GenBank/DDBJ whole genome shotgun (WGS) entry which is preliminary data.</text>
</comment>
<dbReference type="Proteomes" id="UP000332515">
    <property type="component" value="Unassembled WGS sequence"/>
</dbReference>
<proteinExistence type="inferred from homology"/>
<dbReference type="GO" id="GO:0016787">
    <property type="term" value="F:hydrolase activity"/>
    <property type="evidence" value="ECO:0007669"/>
    <property type="project" value="UniProtKB-KW"/>
</dbReference>
<evidence type="ECO:0000313" key="4">
    <source>
        <dbReference type="Proteomes" id="UP000332515"/>
    </source>
</evidence>
<dbReference type="Gene3D" id="3.30.70.1060">
    <property type="entry name" value="Dimeric alpha+beta barrel"/>
    <property type="match status" value="1"/>
</dbReference>
<accession>A0A6A7Y4Y3</accession>
<dbReference type="PANTHER" id="PTHR37828:SF1">
    <property type="entry name" value="YCII-RELATED DOMAIN-CONTAINING PROTEIN"/>
    <property type="match status" value="1"/>
</dbReference>
<evidence type="ECO:0000256" key="1">
    <source>
        <dbReference type="ARBA" id="ARBA00007689"/>
    </source>
</evidence>
<dbReference type="SUPFAM" id="SSF54909">
    <property type="entry name" value="Dimeric alpha+beta barrel"/>
    <property type="match status" value="1"/>
</dbReference>
<keyword evidence="3" id="KW-0378">Hydrolase</keyword>
<dbReference type="RefSeq" id="WP_153481938.1">
    <property type="nucleotide sequence ID" value="NZ_VWNA01000001.1"/>
</dbReference>
<dbReference type="Pfam" id="PF03795">
    <property type="entry name" value="YCII"/>
    <property type="match status" value="1"/>
</dbReference>
<dbReference type="PANTHER" id="PTHR37828">
    <property type="entry name" value="GSR2449 PROTEIN"/>
    <property type="match status" value="1"/>
</dbReference>
<dbReference type="AlphaFoldDB" id="A0A6A7Y4Y3"/>
<evidence type="ECO:0000259" key="2">
    <source>
        <dbReference type="Pfam" id="PF03795"/>
    </source>
</evidence>
<dbReference type="InterPro" id="IPR011008">
    <property type="entry name" value="Dimeric_a/b-barrel"/>
</dbReference>
<name>A0A6A7Y4Y3_9HYPH</name>
<reference evidence="3 4" key="1">
    <citation type="submission" date="2019-09" db="EMBL/GenBank/DDBJ databases">
        <title>Segnochrobactrum spirostomi gen. nov., sp. nov., isolated from the ciliate Spirostomum cf. yagiui and description of a novel family, Segnochrobactraceae fam. nov. within the order Rhizobiales of the class Alphaproteobacteria.</title>
        <authorList>
            <person name="Akter S."/>
            <person name="Shazib S.U.A."/>
            <person name="Shin M.K."/>
        </authorList>
    </citation>
    <scope>NUCLEOTIDE SEQUENCE [LARGE SCALE GENOMIC DNA]</scope>
    <source>
        <strain evidence="3 4">Sp-1</strain>
    </source>
</reference>
<feature type="domain" description="YCII-related" evidence="2">
    <location>
        <begin position="1"/>
        <end position="81"/>
    </location>
</feature>
<dbReference type="InterPro" id="IPR005545">
    <property type="entry name" value="YCII"/>
</dbReference>
<sequence>MFIVVLTYQAPIEEIDAHLKAHIEFLDDYYEKGVFLASGRRVPRVGGVILAEAESAEALRAIVDADPFLTSGVATAEIIEFAPTRAIPALSALVGR</sequence>
<comment type="similarity">
    <text evidence="1">Belongs to the YciI family.</text>
</comment>
<keyword evidence="4" id="KW-1185">Reference proteome</keyword>